<name>A0ABW5DIQ7_9HYPH</name>
<feature type="signal peptide" evidence="1">
    <location>
        <begin position="1"/>
        <end position="20"/>
    </location>
</feature>
<dbReference type="Pfam" id="PF06037">
    <property type="entry name" value="DUF922"/>
    <property type="match status" value="1"/>
</dbReference>
<dbReference type="EMBL" id="JBHUIR010000054">
    <property type="protein sequence ID" value="MFD2261002.1"/>
    <property type="molecule type" value="Genomic_DNA"/>
</dbReference>
<evidence type="ECO:0000313" key="2">
    <source>
        <dbReference type="EMBL" id="MFD2261002.1"/>
    </source>
</evidence>
<accession>A0ABW5DIQ7</accession>
<dbReference type="GO" id="GO:0008233">
    <property type="term" value="F:peptidase activity"/>
    <property type="evidence" value="ECO:0007669"/>
    <property type="project" value="UniProtKB-KW"/>
</dbReference>
<gene>
    <name evidence="2" type="ORF">ACFSMZ_14715</name>
</gene>
<organism evidence="2 3">
    <name type="scientific">Chelativorans composti</name>
    <dbReference type="NCBI Taxonomy" id="768533"/>
    <lineage>
        <taxon>Bacteria</taxon>
        <taxon>Pseudomonadati</taxon>
        <taxon>Pseudomonadota</taxon>
        <taxon>Alphaproteobacteria</taxon>
        <taxon>Hyphomicrobiales</taxon>
        <taxon>Phyllobacteriaceae</taxon>
        <taxon>Chelativorans</taxon>
    </lineage>
</organism>
<keyword evidence="1" id="KW-0732">Signal</keyword>
<keyword evidence="3" id="KW-1185">Reference proteome</keyword>
<proteinExistence type="predicted"/>
<evidence type="ECO:0000256" key="1">
    <source>
        <dbReference type="SAM" id="SignalP"/>
    </source>
</evidence>
<protein>
    <submittedName>
        <fullName evidence="2">DUF922 domain-containing Zn-dependent protease</fullName>
    </submittedName>
</protein>
<sequence length="204" mass="23747">MKRILLALSLLSAMAIPGEAASLVRSYSYYNVRGTTIEDIEKQISMHGPAIDNSGERHPGATTMEFSTRVRYREYNDRCVVDDAQVTVRAKVVLPRWRDRRRATKGLQLIWDTLAADIKRHEESHLGIAKNYARKLEETLRALPRMRSCKDLSQRVEQETTRVLAQHDAEQDHFDEVESINFESRLERLLNYRMEQIEAGRLRY</sequence>
<dbReference type="InterPro" id="IPR010321">
    <property type="entry name" value="DUF922"/>
</dbReference>
<reference evidence="3" key="1">
    <citation type="journal article" date="2019" name="Int. J. Syst. Evol. Microbiol.">
        <title>The Global Catalogue of Microorganisms (GCM) 10K type strain sequencing project: providing services to taxonomists for standard genome sequencing and annotation.</title>
        <authorList>
            <consortium name="The Broad Institute Genomics Platform"/>
            <consortium name="The Broad Institute Genome Sequencing Center for Infectious Disease"/>
            <person name="Wu L."/>
            <person name="Ma J."/>
        </authorList>
    </citation>
    <scope>NUCLEOTIDE SEQUENCE [LARGE SCALE GENOMIC DNA]</scope>
    <source>
        <strain evidence="3">KCTC 23707</strain>
    </source>
</reference>
<keyword evidence="2" id="KW-0645">Protease</keyword>
<comment type="caution">
    <text evidence="2">The sequence shown here is derived from an EMBL/GenBank/DDBJ whole genome shotgun (WGS) entry which is preliminary data.</text>
</comment>
<keyword evidence="2" id="KW-0378">Hydrolase</keyword>
<dbReference type="PIRSF" id="PIRSF010521">
    <property type="entry name" value="DUF922_bac"/>
    <property type="match status" value="1"/>
</dbReference>
<dbReference type="GO" id="GO:0006508">
    <property type="term" value="P:proteolysis"/>
    <property type="evidence" value="ECO:0007669"/>
    <property type="project" value="UniProtKB-KW"/>
</dbReference>
<evidence type="ECO:0000313" key="3">
    <source>
        <dbReference type="Proteomes" id="UP001597373"/>
    </source>
</evidence>
<dbReference type="Proteomes" id="UP001597373">
    <property type="component" value="Unassembled WGS sequence"/>
</dbReference>
<feature type="chain" id="PRO_5047069875" evidence="1">
    <location>
        <begin position="21"/>
        <end position="204"/>
    </location>
</feature>
<dbReference type="RefSeq" id="WP_345098277.1">
    <property type="nucleotide sequence ID" value="NZ_BAABGS010000012.1"/>
</dbReference>